<reference evidence="5 6" key="1">
    <citation type="submission" date="2018-05" db="EMBL/GenBank/DDBJ databases">
        <title>Whole genome sequencing for identification of molecular markers to develop diagnostic detection tools for the regulated plant pathogen Lachnellula willkommii.</title>
        <authorList>
            <person name="Giroux E."/>
            <person name="Bilodeau G."/>
        </authorList>
    </citation>
    <scope>NUCLEOTIDE SEQUENCE [LARGE SCALE GENOMIC DNA]</scope>
    <source>
        <strain evidence="5 6">CBS 203.66</strain>
    </source>
</reference>
<evidence type="ECO:0000256" key="3">
    <source>
        <dbReference type="ARBA" id="ARBA00022598"/>
    </source>
</evidence>
<feature type="domain" description="Carrier" evidence="4">
    <location>
        <begin position="604"/>
        <end position="680"/>
    </location>
</feature>
<dbReference type="Gene3D" id="3.30.559.10">
    <property type="entry name" value="Chloramphenicol acetyltransferase-like domain"/>
    <property type="match status" value="1"/>
</dbReference>
<dbReference type="CDD" id="cd05918">
    <property type="entry name" value="A_NRPS_SidN3_like"/>
    <property type="match status" value="1"/>
</dbReference>
<dbReference type="Gene3D" id="1.10.1200.10">
    <property type="entry name" value="ACP-like"/>
    <property type="match status" value="1"/>
</dbReference>
<comment type="caution">
    <text evidence="5">The sequence shown here is derived from an EMBL/GenBank/DDBJ whole genome shotgun (WGS) entry which is preliminary data.</text>
</comment>
<organism evidence="5 6">
    <name type="scientific">Lachnellula arida</name>
    <dbReference type="NCBI Taxonomy" id="1316785"/>
    <lineage>
        <taxon>Eukaryota</taxon>
        <taxon>Fungi</taxon>
        <taxon>Dikarya</taxon>
        <taxon>Ascomycota</taxon>
        <taxon>Pezizomycotina</taxon>
        <taxon>Leotiomycetes</taxon>
        <taxon>Helotiales</taxon>
        <taxon>Lachnaceae</taxon>
        <taxon>Lachnellula</taxon>
    </lineage>
</organism>
<evidence type="ECO:0000256" key="1">
    <source>
        <dbReference type="ARBA" id="ARBA00022450"/>
    </source>
</evidence>
<dbReference type="Gene3D" id="3.30.300.30">
    <property type="match status" value="1"/>
</dbReference>
<keyword evidence="1" id="KW-0596">Phosphopantetheine</keyword>
<dbReference type="Gene3D" id="3.30.559.30">
    <property type="entry name" value="Nonribosomal peptide synthetase, condensation domain"/>
    <property type="match status" value="1"/>
</dbReference>
<dbReference type="PROSITE" id="PS00455">
    <property type="entry name" value="AMP_BINDING"/>
    <property type="match status" value="1"/>
</dbReference>
<dbReference type="GO" id="GO:0031177">
    <property type="term" value="F:phosphopantetheine binding"/>
    <property type="evidence" value="ECO:0007669"/>
    <property type="project" value="TreeGrafter"/>
</dbReference>
<protein>
    <submittedName>
        <fullName evidence="5">Nonribosomal peptide synthetase 12</fullName>
    </submittedName>
</protein>
<dbReference type="InterPro" id="IPR023213">
    <property type="entry name" value="CAT-like_dom_sf"/>
</dbReference>
<dbReference type="GO" id="GO:0044550">
    <property type="term" value="P:secondary metabolite biosynthetic process"/>
    <property type="evidence" value="ECO:0007669"/>
    <property type="project" value="TreeGrafter"/>
</dbReference>
<dbReference type="InterPro" id="IPR006162">
    <property type="entry name" value="Ppantetheine_attach_site"/>
</dbReference>
<dbReference type="PANTHER" id="PTHR45527">
    <property type="entry name" value="NONRIBOSOMAL PEPTIDE SYNTHETASE"/>
    <property type="match status" value="1"/>
</dbReference>
<evidence type="ECO:0000313" key="5">
    <source>
        <dbReference type="EMBL" id="TVY20815.1"/>
    </source>
</evidence>
<dbReference type="InterPro" id="IPR001242">
    <property type="entry name" value="Condensation_dom"/>
</dbReference>
<dbReference type="InterPro" id="IPR042099">
    <property type="entry name" value="ANL_N_sf"/>
</dbReference>
<sequence>MHQNGISVEFHNGNGDISFQVTSHKLPSIQINRIASTIETTLVAVSKFPGKVVGDFSIVSPRDLDELWDWNAYLPPTPTKTIYEIFREQVLATPNGEAVSSWDGSFSYCQLEAYASKLAVKLLEELPSGPAIIPVCFEKSKWTIVAMLAVLKAGYAFATLDPSQPTNRLEAMRQEIDARVMIASTTQINRFKTPNLHIITNIEDICHSIDDVPKRKFPAVAPDDLAYVLFTSGSTGKPKAVLHPHTAACSKILSKKEPGDSSYGYGPGGRILQFASQAFGASVYEVLKTLGQGGCISIPSEEQRLQHLVKFINDQKITRTFLVPTVLKLLSPEDVPSLEILTVGGEPVSPELVKLWCDKIRLIEAFGMTEGVTVQTEIGSDGQRTRQGQHLGAAAWIVDPSNYQKLTPVGGIGELLFEGPCLSSGYLGDHEKTDNAFVKNPAWMRNERPQRLFRTGDLAQYDFQGVIKILGRKDTRVKLRGQRIELGEVESQIQKHLTPDCWVAVEVITNKDSGDTMLVGFTGHSRSPDSSITTTDWPSIISKLLESMTQELPSYMVPSAILPLEHTPLNSSGKVDRQALRKLASDTPRSKLLGIDIRSSKKVLPATPMEEKILLLWSRVLGLAEDNFSVVDSFYSMGGSSLTAIKLLSEARKSGISFESSVVFENPNIRELSSVARFLEGETAKFSYDTAEATELERLLRVEAGDALDQFDALGVAEVAKATDMQAYFLYLALLESRGLSDCIYFDFTGPMDIPRLQQSCKRLLEDLPTLRTVHIVRNRQTFQVKLENYPFEFLEYELPSTSNIPVFSQTLFNLELQRATKLGDPLVRFKLIKQNLSHYRLMIKIPLSLFDATSVNLIHEAFRSAYNSEPPKPSPSITQVSMALSPQNIEASKGFWTDVLAGSKMSRLVSHTSPRYKNVASSKVSAIASTAFPQLERYGISTATLVATTWSCVLASITNTNDVVFGTIFSGRHFMYEPEKVMALCLNLVPVRTRLDSAITILELLQNVQSHQLGAIAHGLLPYRHMVEQCTDWPRWTRWTRFSTLLNHVSVNVDVDAVAFNVTQDLGYTCGLYQPPYDKADLYVKTVPRGNELSIEIQFSENLISRDTADKVLQYFCEMLESIATSVNNDVSTLPSRNWNSAFDYPDTAQLPPQVHGVNGSVAPSHLKKLVESAWNFILGPQDSYPEDFDQDTAFYDVWGDLIAAAGFSKYYEDMGFWVKTEDIRLAKSPFLLSVITMSSSGKERIL</sequence>
<name>A0A8T9BM23_9HELO</name>
<dbReference type="InterPro" id="IPR000873">
    <property type="entry name" value="AMP-dep_synth/lig_dom"/>
</dbReference>
<evidence type="ECO:0000259" key="4">
    <source>
        <dbReference type="PROSITE" id="PS50075"/>
    </source>
</evidence>
<dbReference type="OrthoDB" id="416786at2759"/>
<keyword evidence="3" id="KW-0436">Ligase</keyword>
<accession>A0A8T9BM23</accession>
<dbReference type="SUPFAM" id="SSF52777">
    <property type="entry name" value="CoA-dependent acyltransferases"/>
    <property type="match status" value="2"/>
</dbReference>
<dbReference type="PROSITE" id="PS50075">
    <property type="entry name" value="CARRIER"/>
    <property type="match status" value="1"/>
</dbReference>
<dbReference type="AlphaFoldDB" id="A0A8T9BM23"/>
<dbReference type="GO" id="GO:0005737">
    <property type="term" value="C:cytoplasm"/>
    <property type="evidence" value="ECO:0007669"/>
    <property type="project" value="TreeGrafter"/>
</dbReference>
<dbReference type="GO" id="GO:0016874">
    <property type="term" value="F:ligase activity"/>
    <property type="evidence" value="ECO:0007669"/>
    <property type="project" value="UniProtKB-KW"/>
</dbReference>
<dbReference type="Pfam" id="PF00501">
    <property type="entry name" value="AMP-binding"/>
    <property type="match status" value="1"/>
</dbReference>
<dbReference type="Gene3D" id="3.40.50.12780">
    <property type="entry name" value="N-terminal domain of ligase-like"/>
    <property type="match status" value="1"/>
</dbReference>
<dbReference type="GO" id="GO:0043041">
    <property type="term" value="P:amino acid activation for nonribosomal peptide biosynthetic process"/>
    <property type="evidence" value="ECO:0007669"/>
    <property type="project" value="TreeGrafter"/>
</dbReference>
<dbReference type="Proteomes" id="UP000469559">
    <property type="component" value="Unassembled WGS sequence"/>
</dbReference>
<proteinExistence type="predicted"/>
<dbReference type="InterPro" id="IPR045851">
    <property type="entry name" value="AMP-bd_C_sf"/>
</dbReference>
<evidence type="ECO:0000313" key="6">
    <source>
        <dbReference type="Proteomes" id="UP000469559"/>
    </source>
</evidence>
<dbReference type="InterPro" id="IPR009081">
    <property type="entry name" value="PP-bd_ACP"/>
</dbReference>
<keyword evidence="6" id="KW-1185">Reference proteome</keyword>
<dbReference type="Pfam" id="PF00550">
    <property type="entry name" value="PP-binding"/>
    <property type="match status" value="1"/>
</dbReference>
<dbReference type="PANTHER" id="PTHR45527:SF16">
    <property type="entry name" value="NONRIBOSOMAL PEPTIDE SYNTHASE ATNA-RELATED"/>
    <property type="match status" value="1"/>
</dbReference>
<keyword evidence="2" id="KW-0597">Phosphoprotein</keyword>
<dbReference type="EMBL" id="QGMF01000038">
    <property type="protein sequence ID" value="TVY20815.1"/>
    <property type="molecule type" value="Genomic_DNA"/>
</dbReference>
<dbReference type="SUPFAM" id="SSF56801">
    <property type="entry name" value="Acetyl-CoA synthetase-like"/>
    <property type="match status" value="1"/>
</dbReference>
<dbReference type="SUPFAM" id="SSF47336">
    <property type="entry name" value="ACP-like"/>
    <property type="match status" value="1"/>
</dbReference>
<dbReference type="InterPro" id="IPR020845">
    <property type="entry name" value="AMP-binding_CS"/>
</dbReference>
<dbReference type="InterPro" id="IPR036736">
    <property type="entry name" value="ACP-like_sf"/>
</dbReference>
<evidence type="ECO:0000256" key="2">
    <source>
        <dbReference type="ARBA" id="ARBA00022553"/>
    </source>
</evidence>
<dbReference type="Pfam" id="PF00668">
    <property type="entry name" value="Condensation"/>
    <property type="match status" value="1"/>
</dbReference>
<gene>
    <name evidence="5" type="primary">NRPS12</name>
    <name evidence="5" type="ORF">LARI1_G000912</name>
</gene>
<dbReference type="PROSITE" id="PS00012">
    <property type="entry name" value="PHOSPHOPANTETHEINE"/>
    <property type="match status" value="1"/>
</dbReference>